<dbReference type="EMBL" id="BJXB01000026">
    <property type="protein sequence ID" value="GEM48988.1"/>
    <property type="molecule type" value="Genomic_DNA"/>
</dbReference>
<dbReference type="SMART" id="SM00471">
    <property type="entry name" value="HDc"/>
    <property type="match status" value="1"/>
</dbReference>
<dbReference type="InterPro" id="IPR019734">
    <property type="entry name" value="TPR_rpt"/>
</dbReference>
<dbReference type="SUPFAM" id="SSF48452">
    <property type="entry name" value="TPR-like"/>
    <property type="match status" value="2"/>
</dbReference>
<feature type="repeat" description="TPR" evidence="1">
    <location>
        <begin position="211"/>
        <end position="244"/>
    </location>
</feature>
<dbReference type="Pfam" id="PF13487">
    <property type="entry name" value="HD_5"/>
    <property type="match status" value="1"/>
</dbReference>
<dbReference type="InterPro" id="IPR011990">
    <property type="entry name" value="TPR-like_helical_dom_sf"/>
</dbReference>
<dbReference type="PANTHER" id="PTHR45228:SF8">
    <property type="entry name" value="TWO-COMPONENT RESPONSE REGULATOR-RELATED"/>
    <property type="match status" value="1"/>
</dbReference>
<feature type="repeat" description="TPR" evidence="1">
    <location>
        <begin position="90"/>
        <end position="123"/>
    </location>
</feature>
<dbReference type="Gene3D" id="1.10.3210.10">
    <property type="entry name" value="Hypothetical protein af1432"/>
    <property type="match status" value="1"/>
</dbReference>
<dbReference type="InterPro" id="IPR052020">
    <property type="entry name" value="Cyclic_di-GMP/3'3'-cGAMP_PDE"/>
</dbReference>
<comment type="caution">
    <text evidence="3">The sequence shown here is derived from an EMBL/GenBank/DDBJ whole genome shotgun (WGS) entry which is preliminary data.</text>
</comment>
<dbReference type="AlphaFoldDB" id="A0A511N925"/>
<dbReference type="InterPro" id="IPR003607">
    <property type="entry name" value="HD/PDEase_dom"/>
</dbReference>
<dbReference type="PANTHER" id="PTHR45228">
    <property type="entry name" value="CYCLIC DI-GMP PHOSPHODIESTERASE TM_0186-RELATED"/>
    <property type="match status" value="1"/>
</dbReference>
<evidence type="ECO:0000259" key="2">
    <source>
        <dbReference type="PROSITE" id="PS51832"/>
    </source>
</evidence>
<protein>
    <recommendedName>
        <fullName evidence="2">HD-GYP domain-containing protein</fullName>
    </recommendedName>
</protein>
<keyword evidence="1" id="KW-0802">TPR repeat</keyword>
<evidence type="ECO:0000313" key="3">
    <source>
        <dbReference type="EMBL" id="GEM48988.1"/>
    </source>
</evidence>
<dbReference type="Pfam" id="PF13424">
    <property type="entry name" value="TPR_12"/>
    <property type="match status" value="4"/>
</dbReference>
<organism evidence="3 4">
    <name type="scientific">Deinococcus cellulosilyticus (strain DSM 18568 / NBRC 106333 / KACC 11606 / 5516J-15)</name>
    <dbReference type="NCBI Taxonomy" id="1223518"/>
    <lineage>
        <taxon>Bacteria</taxon>
        <taxon>Thermotogati</taxon>
        <taxon>Deinococcota</taxon>
        <taxon>Deinococci</taxon>
        <taxon>Deinococcales</taxon>
        <taxon>Deinococcaceae</taxon>
        <taxon>Deinococcus</taxon>
    </lineage>
</organism>
<dbReference type="Gene3D" id="1.25.40.10">
    <property type="entry name" value="Tetratricopeptide repeat domain"/>
    <property type="match status" value="2"/>
</dbReference>
<dbReference type="PROSITE" id="PS50005">
    <property type="entry name" value="TPR"/>
    <property type="match status" value="2"/>
</dbReference>
<evidence type="ECO:0000256" key="1">
    <source>
        <dbReference type="PROSITE-ProRule" id="PRU00339"/>
    </source>
</evidence>
<dbReference type="CDD" id="cd00077">
    <property type="entry name" value="HDc"/>
    <property type="match status" value="1"/>
</dbReference>
<dbReference type="SMART" id="SM00028">
    <property type="entry name" value="TPR"/>
    <property type="match status" value="9"/>
</dbReference>
<accession>A0A511N925</accession>
<dbReference type="InterPro" id="IPR037522">
    <property type="entry name" value="HD_GYP_dom"/>
</dbReference>
<reference evidence="3 4" key="1">
    <citation type="submission" date="2019-07" db="EMBL/GenBank/DDBJ databases">
        <title>Whole genome shotgun sequence of Deinococcus cellulosilyticus NBRC 106333.</title>
        <authorList>
            <person name="Hosoyama A."/>
            <person name="Uohara A."/>
            <person name="Ohji S."/>
            <person name="Ichikawa N."/>
        </authorList>
    </citation>
    <scope>NUCLEOTIDE SEQUENCE [LARGE SCALE GENOMIC DNA]</scope>
    <source>
        <strain evidence="3 4">NBRC 106333</strain>
    </source>
</reference>
<feature type="domain" description="HD-GYP" evidence="2">
    <location>
        <begin position="457"/>
        <end position="654"/>
    </location>
</feature>
<name>A0A511N925_DEIC1</name>
<dbReference type="OrthoDB" id="62858at2"/>
<dbReference type="Proteomes" id="UP000321306">
    <property type="component" value="Unassembled WGS sequence"/>
</dbReference>
<dbReference type="SUPFAM" id="SSF109604">
    <property type="entry name" value="HD-domain/PDEase-like"/>
    <property type="match status" value="1"/>
</dbReference>
<dbReference type="PROSITE" id="PS51832">
    <property type="entry name" value="HD_GYP"/>
    <property type="match status" value="1"/>
</dbReference>
<evidence type="ECO:0000313" key="4">
    <source>
        <dbReference type="Proteomes" id="UP000321306"/>
    </source>
</evidence>
<keyword evidence="4" id="KW-1185">Reference proteome</keyword>
<proteinExistence type="predicted"/>
<sequence>MTEFLFPDMPIEELLAKAKSLLHVDFSQALKISLSAAQRALQEHNNQHYASAMLYAGTSAFHQGDLLSAEKYLTQALNHFQHKHKSDEQIDALITIGHIYRDQGKYDYAHGMFTHALYLSREHQNPEMEADALNGLAGIYHYQGDYQKSIEALEIALPIRERLGNPAKTAAVLNNLGQSYTQLGEYFESLMYLTKGHQIISQTQHEPRIEGASLVSIGNLYKDLGDYDESLKFFKEAISVGERGKTPIITAVATENLGEVLRLRGHTREALDALQKSLDLSRKLGYQPGVINSLISMANVYHWQGNHKLALTTFRDALTLSRQTNHREGEIDALIGVGKQLLAARKGHEALDYLNQALQLAEDSKRKKSIASIHSCLAECYEILGNPRAALEHFKTFHKIDQELKSEEGERRSRYLKMRFDLERSEQRAEMYRMQNETNELARKAAEALVHERTQELEQAQVEIVTRLAIAAESRDDVTGAHTWRVGRNAAMLAQEIGLPREEVEIIRLAARLHDVGKIGIPDSILMKHGVLTPEEYEHMKTHTIIGGRILSGGKSRLLQLAQEIAVSHHERWDGRGYPFGLLGETIPLSGRIVAVADVFDALTHRRPYKQAWSLKNALEELERHSGTHFDPRIVQAALKVFNTLKIVTEDAPEL</sequence>
<gene>
    <name evidence="3" type="ORF">DC3_46230</name>
</gene>